<organism evidence="2 3">
    <name type="scientific">Moorena producens PAL-8-15-08-1</name>
    <dbReference type="NCBI Taxonomy" id="1458985"/>
    <lineage>
        <taxon>Bacteria</taxon>
        <taxon>Bacillati</taxon>
        <taxon>Cyanobacteriota</taxon>
        <taxon>Cyanophyceae</taxon>
        <taxon>Coleofasciculales</taxon>
        <taxon>Coleofasciculaceae</taxon>
        <taxon>Moorena</taxon>
    </lineage>
</organism>
<dbReference type="KEGG" id="mpro:BJP34_28695"/>
<evidence type="ECO:0000256" key="1">
    <source>
        <dbReference type="SAM" id="Phobius"/>
    </source>
</evidence>
<dbReference type="OrthoDB" id="530614at2"/>
<protein>
    <submittedName>
        <fullName evidence="2">Uncharacterized protein</fullName>
    </submittedName>
</protein>
<keyword evidence="1" id="KW-0472">Membrane</keyword>
<accession>A0A1D8TZ13</accession>
<name>A0A1D8TZ13_9CYAN</name>
<keyword evidence="1" id="KW-0812">Transmembrane</keyword>
<evidence type="ECO:0000313" key="3">
    <source>
        <dbReference type="Proteomes" id="UP000177870"/>
    </source>
</evidence>
<sequence length="123" mass="13625">MTNCPKCHQPINSKVITCPHCGAILKAYGHPGITLHQTTGDTPLCETCTYHADDTCTFPQRPYAKECTLYEDSSESTSEPEQIYNPQRGLLESVRLWCQRNPALLGLLVLIAASFLLALMATR</sequence>
<dbReference type="AlphaFoldDB" id="A0A1D8TZ13"/>
<proteinExistence type="predicted"/>
<feature type="transmembrane region" description="Helical" evidence="1">
    <location>
        <begin position="103"/>
        <end position="121"/>
    </location>
</feature>
<keyword evidence="1" id="KW-1133">Transmembrane helix</keyword>
<reference evidence="3" key="1">
    <citation type="submission" date="2016-10" db="EMBL/GenBank/DDBJ databases">
        <title>Comparative genomics uncovers the prolific and rare metabolic potential of the cyanobacterial genus Moorea.</title>
        <authorList>
            <person name="Leao T."/>
            <person name="Castelao G."/>
            <person name="Korobeynikov A."/>
            <person name="Monroe E.A."/>
            <person name="Podell S."/>
            <person name="Glukhov E."/>
            <person name="Allen E."/>
            <person name="Gerwick W.H."/>
            <person name="Gerwick L."/>
        </authorList>
    </citation>
    <scope>NUCLEOTIDE SEQUENCE [LARGE SCALE GENOMIC DNA]</scope>
    <source>
        <strain evidence="3">PAL-8-15-08-1</strain>
    </source>
</reference>
<dbReference type="RefSeq" id="WP_070395289.1">
    <property type="nucleotide sequence ID" value="NZ_CP017599.1"/>
</dbReference>
<gene>
    <name evidence="2" type="ORF">BJP34_28695</name>
</gene>
<evidence type="ECO:0000313" key="2">
    <source>
        <dbReference type="EMBL" id="AOX02892.1"/>
    </source>
</evidence>
<dbReference type="STRING" id="1458985.BJP34_28695"/>
<dbReference type="Proteomes" id="UP000177870">
    <property type="component" value="Chromosome"/>
</dbReference>
<dbReference type="EMBL" id="CP017599">
    <property type="protein sequence ID" value="AOX02892.1"/>
    <property type="molecule type" value="Genomic_DNA"/>
</dbReference>